<proteinExistence type="predicted"/>
<evidence type="ECO:0000313" key="2">
    <source>
        <dbReference type="Proteomes" id="UP000092612"/>
    </source>
</evidence>
<dbReference type="AlphaFoldDB" id="A0A1B8TUT3"/>
<organism evidence="1 2">
    <name type="scientific">Polaribacter reichenbachii</name>
    <dbReference type="NCBI Taxonomy" id="996801"/>
    <lineage>
        <taxon>Bacteria</taxon>
        <taxon>Pseudomonadati</taxon>
        <taxon>Bacteroidota</taxon>
        <taxon>Flavobacteriia</taxon>
        <taxon>Flavobacteriales</taxon>
        <taxon>Flavobacteriaceae</taxon>
    </lineage>
</organism>
<dbReference type="Proteomes" id="UP000092612">
    <property type="component" value="Unassembled WGS sequence"/>
</dbReference>
<dbReference type="OrthoDB" id="8866982at2"/>
<dbReference type="RefSeq" id="WP_068361526.1">
    <property type="nucleotide sequence ID" value="NZ_CP019337.1"/>
</dbReference>
<dbReference type="EMBL" id="LSFL01000035">
    <property type="protein sequence ID" value="OBY63328.1"/>
    <property type="molecule type" value="Genomic_DNA"/>
</dbReference>
<comment type="caution">
    <text evidence="1">The sequence shown here is derived from an EMBL/GenBank/DDBJ whole genome shotgun (WGS) entry which is preliminary data.</text>
</comment>
<dbReference type="Pfam" id="PF14284">
    <property type="entry name" value="PcfJ"/>
    <property type="match status" value="1"/>
</dbReference>
<keyword evidence="2" id="KW-1185">Reference proteome</keyword>
<accession>A0A1B8TUT3</accession>
<reference evidence="2" key="1">
    <citation type="submission" date="2016-02" db="EMBL/GenBank/DDBJ databases">
        <title>Paenibacillus sp. LPB0068, isolated from Crassostrea gigas.</title>
        <authorList>
            <person name="Shin S.-K."/>
            <person name="Yi H."/>
        </authorList>
    </citation>
    <scope>NUCLEOTIDE SEQUENCE [LARGE SCALE GENOMIC DNA]</scope>
    <source>
        <strain evidence="2">KCTC 23969</strain>
    </source>
</reference>
<evidence type="ECO:0000313" key="1">
    <source>
        <dbReference type="EMBL" id="OBY63328.1"/>
    </source>
</evidence>
<dbReference type="STRING" id="996801.BW723_04800"/>
<dbReference type="InterPro" id="IPR025586">
    <property type="entry name" value="PcfJ"/>
</dbReference>
<gene>
    <name evidence="1" type="ORF">LPB301_10910</name>
</gene>
<protein>
    <submittedName>
        <fullName evidence="1">Uncharacterized protein</fullName>
    </submittedName>
</protein>
<dbReference type="KEGG" id="prn:BW723_04800"/>
<sequence length="450" mass="52444">MKTNWNTKNINIRENSFLKLVEKIDKSNNKPTRYKGTIETMLLEFFGKTSKKKYIWKRATFKRLLIHTYNQKCYGLLRDYNSVEVLLHISTFGNRMVNNIENWERKGFDKEEQLRSLIKHSFAIYETPIFLENAFFGVDKKFMLWFIQLGKGKSVKELTQMPIRLTSKMAHEFKNAPNVFEPNQALCFAQALGFGASLKTAKVIGFSKLSNINESEEKFWVTVVQFFAKETTLKATELNQMLDYLAYKLRENKSFSMKSRTQKALLFQANEWQKRVYRDEIGNVLNWQASGIKPLYLEEFENGKPVVYKTVELLNSISLFDEGNVMHYCVAGYDEDCKYNGIAIFSLQKETIGKSITRLATIEIGLKQRQIFEAKAKYNDEPSVKSSELIDLWVKSSKIKPMEEEVYEAFLPDDNVRVDNGVYVADKNYDTVTVIKVVFWILYFIVKALL</sequence>
<name>A0A1B8TUT3_9FLAO</name>